<dbReference type="InterPro" id="IPR025402">
    <property type="entry name" value="DMP19_C"/>
</dbReference>
<dbReference type="Pfam" id="PF14300">
    <property type="entry name" value="DMP19"/>
    <property type="match status" value="1"/>
</dbReference>
<dbReference type="Gene3D" id="1.20.1420.60">
    <property type="match status" value="1"/>
</dbReference>
<dbReference type="RefSeq" id="WP_267280096.1">
    <property type="nucleotide sequence ID" value="NZ_JAOVZV010000002.1"/>
</dbReference>
<gene>
    <name evidence="2" type="ORF">OEA66_03630</name>
</gene>
<reference evidence="2" key="1">
    <citation type="submission" date="2022-10" db="EMBL/GenBank/DDBJ databases">
        <title>Chryseobacterium sp. nov., a novel bacterial species.</title>
        <authorList>
            <person name="Cao Y."/>
        </authorList>
    </citation>
    <scope>NUCLEOTIDE SEQUENCE</scope>
    <source>
        <strain evidence="2">KC 927</strain>
    </source>
</reference>
<organism evidence="2 3">
    <name type="scientific">Chryseobacterium luquanense</name>
    <dbReference type="NCBI Taxonomy" id="2983766"/>
    <lineage>
        <taxon>Bacteria</taxon>
        <taxon>Pseudomonadati</taxon>
        <taxon>Bacteroidota</taxon>
        <taxon>Flavobacteriia</taxon>
        <taxon>Flavobacteriales</taxon>
        <taxon>Weeksellaceae</taxon>
        <taxon>Chryseobacterium group</taxon>
        <taxon>Chryseobacterium</taxon>
    </lineage>
</organism>
<dbReference type="EMBL" id="JAOVZV010000002">
    <property type="protein sequence ID" value="MCX8531443.1"/>
    <property type="molecule type" value="Genomic_DNA"/>
</dbReference>
<evidence type="ECO:0000313" key="2">
    <source>
        <dbReference type="EMBL" id="MCX8531443.1"/>
    </source>
</evidence>
<sequence>MSNISTLLLTNSKKDIYNYIVEKLWDKSSDGFQLSLLNDFERPLILSQMLQDSINGGGINSFFYNNAGKFAYESLKALEVIGALEVVAIIKEAIEIFPEQPIPEDIEICRNIMEMMPDENKIDNRWNELSNEFYNMDDCIIEVTLSYVKQNEDKFFLKPKRESKL</sequence>
<accession>A0ABT3XZX8</accession>
<name>A0ABT3XZX8_9FLAO</name>
<evidence type="ECO:0000259" key="1">
    <source>
        <dbReference type="Pfam" id="PF14300"/>
    </source>
</evidence>
<feature type="domain" description="DNA mimic protein DMP19 C-terminal" evidence="1">
    <location>
        <begin position="37"/>
        <end position="151"/>
    </location>
</feature>
<evidence type="ECO:0000313" key="3">
    <source>
        <dbReference type="Proteomes" id="UP001070176"/>
    </source>
</evidence>
<proteinExistence type="predicted"/>
<comment type="caution">
    <text evidence="2">The sequence shown here is derived from an EMBL/GenBank/DDBJ whole genome shotgun (WGS) entry which is preliminary data.</text>
</comment>
<protein>
    <submittedName>
        <fullName evidence="2">DMP19 family protein</fullName>
    </submittedName>
</protein>
<dbReference type="Proteomes" id="UP001070176">
    <property type="component" value="Unassembled WGS sequence"/>
</dbReference>
<keyword evidence="3" id="KW-1185">Reference proteome</keyword>